<dbReference type="OrthoDB" id="1374371at2"/>
<name>A0A495S822_9FLAO</name>
<reference evidence="1 2" key="1">
    <citation type="submission" date="2018-10" db="EMBL/GenBank/DDBJ databases">
        <title>Genomic Encyclopedia of Archaeal and Bacterial Type Strains, Phase II (KMG-II): from individual species to whole genera.</title>
        <authorList>
            <person name="Goeker M."/>
        </authorList>
    </citation>
    <scope>NUCLEOTIDE SEQUENCE [LARGE SCALE GENOMIC DNA]</scope>
    <source>
        <strain evidence="1 2">DSM 14219</strain>
    </source>
</reference>
<accession>A0A495S822</accession>
<dbReference type="EMBL" id="RBXB01000003">
    <property type="protein sequence ID" value="RKS96023.1"/>
    <property type="molecule type" value="Genomic_DNA"/>
</dbReference>
<dbReference type="AlphaFoldDB" id="A0A495S822"/>
<protein>
    <submittedName>
        <fullName evidence="1">Uncharacterized protein</fullName>
    </submittedName>
</protein>
<dbReference type="RefSeq" id="WP_147462059.1">
    <property type="nucleotide sequence ID" value="NZ_RBXB01000003.1"/>
</dbReference>
<comment type="caution">
    <text evidence="1">The sequence shown here is derived from an EMBL/GenBank/DDBJ whole genome shotgun (WGS) entry which is preliminary data.</text>
</comment>
<organism evidence="1 2">
    <name type="scientific">Chryseobacterium defluvii</name>
    <dbReference type="NCBI Taxonomy" id="160396"/>
    <lineage>
        <taxon>Bacteria</taxon>
        <taxon>Pseudomonadati</taxon>
        <taxon>Bacteroidota</taxon>
        <taxon>Flavobacteriia</taxon>
        <taxon>Flavobacteriales</taxon>
        <taxon>Weeksellaceae</taxon>
        <taxon>Chryseobacterium group</taxon>
        <taxon>Chryseobacterium</taxon>
    </lineage>
</organism>
<sequence length="68" mass="7490">MKLLRKVSRQHLKDVYGAGPVQPSPCNCFCYVNGIKVWNACNQYCPGGEVIPGVEPGNHPNCSYKLPL</sequence>
<evidence type="ECO:0000313" key="2">
    <source>
        <dbReference type="Proteomes" id="UP000272428"/>
    </source>
</evidence>
<keyword evidence="2" id="KW-1185">Reference proteome</keyword>
<evidence type="ECO:0000313" key="1">
    <source>
        <dbReference type="EMBL" id="RKS96023.1"/>
    </source>
</evidence>
<dbReference type="Proteomes" id="UP000272428">
    <property type="component" value="Unassembled WGS sequence"/>
</dbReference>
<gene>
    <name evidence="1" type="ORF">BCF58_2442</name>
</gene>
<proteinExistence type="predicted"/>